<reference evidence="1 2" key="1">
    <citation type="submission" date="2017-12" db="EMBL/GenBank/DDBJ databases">
        <title>Comparative genomics of Botrytis spp.</title>
        <authorList>
            <person name="Valero-Jimenez C.A."/>
            <person name="Tapia P."/>
            <person name="Veloso J."/>
            <person name="Silva-Moreno E."/>
            <person name="Staats M."/>
            <person name="Valdes J.H."/>
            <person name="Van Kan J.A.L."/>
        </authorList>
    </citation>
    <scope>NUCLEOTIDE SEQUENCE [LARGE SCALE GENOMIC DNA]</scope>
    <source>
        <strain evidence="1 2">Bp0003</strain>
    </source>
</reference>
<dbReference type="EMBL" id="PQXI01000015">
    <property type="protein sequence ID" value="TGO29424.1"/>
    <property type="molecule type" value="Genomic_DNA"/>
</dbReference>
<dbReference type="Proteomes" id="UP000297910">
    <property type="component" value="Unassembled WGS sequence"/>
</dbReference>
<dbReference type="AlphaFoldDB" id="A0A4Z1FX69"/>
<evidence type="ECO:0000313" key="2">
    <source>
        <dbReference type="Proteomes" id="UP000297910"/>
    </source>
</evidence>
<gene>
    <name evidence="1" type="ORF">BPAE_0015g00680</name>
</gene>
<comment type="caution">
    <text evidence="1">The sequence shown here is derived from an EMBL/GenBank/DDBJ whole genome shotgun (WGS) entry which is preliminary data.</text>
</comment>
<accession>A0A4Z1FX69</accession>
<sequence>MLECLRRNVDNAFQIDPDVDDLGTNGADNDGGVVTSGCHGGDEDILICVSEFSAVGAFAGEYIKGYETNCCDSSV</sequence>
<proteinExistence type="predicted"/>
<evidence type="ECO:0000313" key="1">
    <source>
        <dbReference type="EMBL" id="TGO29424.1"/>
    </source>
</evidence>
<protein>
    <submittedName>
        <fullName evidence="1">Uncharacterized protein</fullName>
    </submittedName>
</protein>
<name>A0A4Z1FX69_9HELO</name>
<keyword evidence="2" id="KW-1185">Reference proteome</keyword>
<organism evidence="1 2">
    <name type="scientific">Botrytis paeoniae</name>
    <dbReference type="NCBI Taxonomy" id="278948"/>
    <lineage>
        <taxon>Eukaryota</taxon>
        <taxon>Fungi</taxon>
        <taxon>Dikarya</taxon>
        <taxon>Ascomycota</taxon>
        <taxon>Pezizomycotina</taxon>
        <taxon>Leotiomycetes</taxon>
        <taxon>Helotiales</taxon>
        <taxon>Sclerotiniaceae</taxon>
        <taxon>Botrytis</taxon>
    </lineage>
</organism>